<dbReference type="InterPro" id="IPR040449">
    <property type="entry name" value="Peptidase_S66_N"/>
</dbReference>
<dbReference type="SUPFAM" id="SSF141986">
    <property type="entry name" value="LD-carboxypeptidase A C-terminal domain-like"/>
    <property type="match status" value="1"/>
</dbReference>
<reference evidence="8 9" key="1">
    <citation type="submission" date="2022-10" db="EMBL/GenBank/DDBJ databases">
        <title>Host association and intracellularity evolved multiple times independently in the Rickettsiales.</title>
        <authorList>
            <person name="Castelli M."/>
            <person name="Nardi T."/>
            <person name="Gammuto L."/>
            <person name="Bellinzona G."/>
            <person name="Sabaneyeva E."/>
            <person name="Potekhin A."/>
            <person name="Serra V."/>
            <person name="Petroni G."/>
            <person name="Sassera D."/>
        </authorList>
    </citation>
    <scope>NUCLEOTIDE SEQUENCE [LARGE SCALE GENOMIC DNA]</scope>
    <source>
        <strain evidence="8 9">Kr 154-4</strain>
    </source>
</reference>
<comment type="similarity">
    <text evidence="1">Belongs to the peptidase S66 family.</text>
</comment>
<dbReference type="InterPro" id="IPR003507">
    <property type="entry name" value="S66_fam"/>
</dbReference>
<evidence type="ECO:0000256" key="1">
    <source>
        <dbReference type="ARBA" id="ARBA00010233"/>
    </source>
</evidence>
<feature type="domain" description="LD-carboxypeptidase N-terminal" evidence="6">
    <location>
        <begin position="11"/>
        <end position="130"/>
    </location>
</feature>
<evidence type="ECO:0000259" key="6">
    <source>
        <dbReference type="Pfam" id="PF02016"/>
    </source>
</evidence>
<dbReference type="InterPro" id="IPR029062">
    <property type="entry name" value="Class_I_gatase-like"/>
</dbReference>
<dbReference type="CDD" id="cd07025">
    <property type="entry name" value="Peptidase_S66"/>
    <property type="match status" value="1"/>
</dbReference>
<sequence>MIVFNKTTDFIAIIAPASKCDEAEEKLSKAQELLSSQGLKSIFFPDIFSGDILPFFAANKDIRLKNLQQALLHPDVKIIWAFRGGYGCSQIIFDCLDLLPVSTKILIGYSDITALHLLFNQHYKMPTLHASVLTSLLSKQQHDFDLIMKVLAGGEIKIKLEPVNILDHHDVSGEIIGGNLTVFCNLLGTKLHPMTNGKILLLEDVNESAYRIHRYLVHLKNAGIFDNLKAIIFADFIHKDQDIKQTIQHFCFNEINNIPAYHVEGIGHGIVNYPVALGVLAWIKDQQLTVVNPFKLV</sequence>
<accession>A0ABZ0UX17</accession>
<keyword evidence="5" id="KW-0720">Serine protease</keyword>
<dbReference type="Pfam" id="PF17676">
    <property type="entry name" value="Peptidase_S66C"/>
    <property type="match status" value="1"/>
</dbReference>
<keyword evidence="4" id="KW-0378">Hydrolase</keyword>
<dbReference type="RefSeq" id="WP_323737972.1">
    <property type="nucleotide sequence ID" value="NZ_CP112932.1"/>
</dbReference>
<evidence type="ECO:0000256" key="2">
    <source>
        <dbReference type="ARBA" id="ARBA00022645"/>
    </source>
</evidence>
<organism evidence="8 9">
    <name type="scientific">Candidatus Trichorickettsia mobilis</name>
    <dbReference type="NCBI Taxonomy" id="1346319"/>
    <lineage>
        <taxon>Bacteria</taxon>
        <taxon>Pseudomonadati</taxon>
        <taxon>Pseudomonadota</taxon>
        <taxon>Alphaproteobacteria</taxon>
        <taxon>Rickettsiales</taxon>
        <taxon>Rickettsiaceae</taxon>
        <taxon>Rickettsieae</taxon>
        <taxon>Candidatus Trichorickettsia</taxon>
    </lineage>
</organism>
<keyword evidence="9" id="KW-1185">Reference proteome</keyword>
<dbReference type="Gene3D" id="3.40.50.10740">
    <property type="entry name" value="Class I glutamine amidotransferase-like"/>
    <property type="match status" value="1"/>
</dbReference>
<feature type="domain" description="LD-carboxypeptidase C-terminal" evidence="7">
    <location>
        <begin position="172"/>
        <end position="281"/>
    </location>
</feature>
<gene>
    <name evidence="8" type="ORF">Trichorick_01082</name>
</gene>
<dbReference type="PANTHER" id="PTHR30237:SF2">
    <property type="entry name" value="MUREIN TETRAPEPTIDE CARBOXYPEPTIDASE"/>
    <property type="match status" value="1"/>
</dbReference>
<evidence type="ECO:0000313" key="8">
    <source>
        <dbReference type="EMBL" id="WPY01177.1"/>
    </source>
</evidence>
<keyword evidence="3" id="KW-0645">Protease</keyword>
<dbReference type="InterPro" id="IPR027461">
    <property type="entry name" value="Carboxypeptidase_A_C_sf"/>
</dbReference>
<evidence type="ECO:0000256" key="5">
    <source>
        <dbReference type="ARBA" id="ARBA00022825"/>
    </source>
</evidence>
<keyword evidence="2" id="KW-0121">Carboxypeptidase</keyword>
<dbReference type="Pfam" id="PF02016">
    <property type="entry name" value="Peptidase_S66"/>
    <property type="match status" value="1"/>
</dbReference>
<dbReference type="InterPro" id="IPR040921">
    <property type="entry name" value="Peptidase_S66C"/>
</dbReference>
<dbReference type="Proteomes" id="UP001326613">
    <property type="component" value="Chromosome"/>
</dbReference>
<dbReference type="PANTHER" id="PTHR30237">
    <property type="entry name" value="MURAMOYLTETRAPEPTIDE CARBOXYPEPTIDASE"/>
    <property type="match status" value="1"/>
</dbReference>
<dbReference type="EMBL" id="CP112932">
    <property type="protein sequence ID" value="WPY01177.1"/>
    <property type="molecule type" value="Genomic_DNA"/>
</dbReference>
<dbReference type="Gene3D" id="3.50.30.60">
    <property type="entry name" value="LD-carboxypeptidase A C-terminal domain-like"/>
    <property type="match status" value="1"/>
</dbReference>
<dbReference type="InterPro" id="IPR027478">
    <property type="entry name" value="LdcA_N"/>
</dbReference>
<name>A0ABZ0UX17_9RICK</name>
<evidence type="ECO:0000313" key="9">
    <source>
        <dbReference type="Proteomes" id="UP001326613"/>
    </source>
</evidence>
<dbReference type="SUPFAM" id="SSF52317">
    <property type="entry name" value="Class I glutamine amidotransferase-like"/>
    <property type="match status" value="1"/>
</dbReference>
<evidence type="ECO:0000259" key="7">
    <source>
        <dbReference type="Pfam" id="PF17676"/>
    </source>
</evidence>
<protein>
    <submittedName>
        <fullName evidence="8">LD-carboxypeptidase</fullName>
    </submittedName>
</protein>
<dbReference type="PIRSF" id="PIRSF028757">
    <property type="entry name" value="LD-carboxypeptidase"/>
    <property type="match status" value="1"/>
</dbReference>
<proteinExistence type="inferred from homology"/>
<evidence type="ECO:0000256" key="4">
    <source>
        <dbReference type="ARBA" id="ARBA00022801"/>
    </source>
</evidence>
<evidence type="ECO:0000256" key="3">
    <source>
        <dbReference type="ARBA" id="ARBA00022670"/>
    </source>
</evidence>